<dbReference type="InterPro" id="IPR007505">
    <property type="entry name" value="PDDEXK_7"/>
</dbReference>
<evidence type="ECO:0000313" key="2">
    <source>
        <dbReference type="EMBL" id="BBW96486.1"/>
    </source>
</evidence>
<dbReference type="Pfam" id="PF09823">
    <property type="entry name" value="DUF2357"/>
    <property type="match status" value="1"/>
</dbReference>
<dbReference type="REBASE" id="374185">
    <property type="entry name" value="GsuE551McrBP"/>
</dbReference>
<sequence>MASLRSGSGRDDRELVHIETKELTLVIKGKPYHEQYEGLKQYRRLDFHEPMEFFVSGEDVLDVKLFDVDAGALVDWVGGHRPIFFENGVYQLLVVPKTDRLLSFYHESPALRNAISLVDIGGQHVLMGNLHFPNEVGLSTFEIRDGDRVVLDVTIEVFPTKLTYKQDYQRLLDEVSEEIYNLAFHFIKRTYQRAKAKRDGTPSRSEFFRLMDTHIGDFLRAIRHIERQPHHQLSTIHVKVRGDQLGRLDAAGRNDLRKRPHLFRDVKHGISIGARSVMPTFGLKAEKELTYDTLENRFVKWMMTRLVEKLRDLLERVEEKQKRYETEPDPELLQRIAAMIDALETRLRHIFWRSIGRLDHSVTSLVLQMAPGYRDAYQLFLLVTRGLVLQGKLYQMSVKDVATLYEYWTFLKLGQLLGKKYKLISQNIVQVNRAGLFVNLERNRSAKRVYEHPHTGEKIILTYQPYEGRLPTIPQLPDTVLAIEKKGKDYTFNYIFDAKYRLDFAVEGSHYEKRYGMPGPMEDDINTMHRYRDSLVARRSGPYERTTFGAYVLFPWHDEDSYQEHPLYKSINDVNIGGLPFLPNATRLVEQFIERLIEKNPEELQQEGILPQGIIEEWRSAFDEHVLVGMVPSAEHYHAYLKHRFYHIPVKRLKKGWQDARYIALYPRRGAAPENGVTCFGKIAAVNIVKRSDITELPKQSSEEYVRFEVDHWQFLSDVIRPVGYGIAVYAMTTLNTIKQAKELPELFMKSSEEIALWRLLRRLSDRVRFDLDARYLDQASKITAYRVKNLLIRLENGLLTITSGAKRKTIAAELLRKQPSAVFREVVGMMGE</sequence>
<dbReference type="AlphaFoldDB" id="A0A679FRZ5"/>
<dbReference type="EMBL" id="AP022557">
    <property type="protein sequence ID" value="BBW96486.1"/>
    <property type="molecule type" value="Genomic_DNA"/>
</dbReference>
<proteinExistence type="predicted"/>
<reference evidence="3" key="1">
    <citation type="journal article" date="2020" name="Microbiol. Resour. Announc.">
        <title>Complete Genome Sequence of Geobacillus sp. Strain E55-1, Isolated from Mine Geyser in Japan.</title>
        <authorList>
            <person name="Miyazaki K."/>
            <person name="Hase E."/>
            <person name="Tokito N."/>
        </authorList>
    </citation>
    <scope>NUCLEOTIDE SEQUENCE [LARGE SCALE GENOMIC DNA]</scope>
    <source>
        <strain evidence="3">E55-1</strain>
    </source>
</reference>
<evidence type="ECO:0000259" key="1">
    <source>
        <dbReference type="Pfam" id="PF09823"/>
    </source>
</evidence>
<evidence type="ECO:0000313" key="3">
    <source>
        <dbReference type="Proteomes" id="UP000501421"/>
    </source>
</evidence>
<feature type="domain" description="DUF2357" evidence="1">
    <location>
        <begin position="127"/>
        <end position="380"/>
    </location>
</feature>
<organism evidence="2 3">
    <name type="scientific">Geobacillus subterraneus</name>
    <dbReference type="NCBI Taxonomy" id="129338"/>
    <lineage>
        <taxon>Bacteria</taxon>
        <taxon>Bacillati</taxon>
        <taxon>Bacillota</taxon>
        <taxon>Bacilli</taxon>
        <taxon>Bacillales</taxon>
        <taxon>Anoxybacillaceae</taxon>
        <taxon>Geobacillus</taxon>
    </lineage>
</organism>
<accession>A0A679FRZ5</accession>
<dbReference type="RefSeq" id="WP_033843615.1">
    <property type="nucleotide sequence ID" value="NZ_AP022557.1"/>
</dbReference>
<dbReference type="InterPro" id="IPR018633">
    <property type="entry name" value="DUF2357"/>
</dbReference>
<dbReference type="Proteomes" id="UP000501421">
    <property type="component" value="Chromosome"/>
</dbReference>
<dbReference type="Pfam" id="PF04411">
    <property type="entry name" value="PDDEXK_7"/>
    <property type="match status" value="1"/>
</dbReference>
<gene>
    <name evidence="2" type="ORF">GsuE55_13190</name>
</gene>
<keyword evidence="3" id="KW-1185">Reference proteome</keyword>
<name>A0A679FRZ5_9BACL</name>
<protein>
    <recommendedName>
        <fullName evidence="1">DUF2357 domain-containing protein</fullName>
    </recommendedName>
</protein>